<name>A0AAV8HLU0_9POAL</name>
<dbReference type="EMBL" id="JAMFTS010000001">
    <property type="protein sequence ID" value="KAJ4818840.1"/>
    <property type="molecule type" value="Genomic_DNA"/>
</dbReference>
<dbReference type="InterPro" id="IPR033575">
    <property type="entry name" value="DDA1-like"/>
</dbReference>
<dbReference type="InterPro" id="IPR036361">
    <property type="entry name" value="SAP_dom_sf"/>
</dbReference>
<comment type="caution">
    <text evidence="4">The sequence shown here is derived from an EMBL/GenBank/DDBJ whole genome shotgun (WGS) entry which is preliminary data.</text>
</comment>
<feature type="compositionally biased region" description="Low complexity" evidence="2">
    <location>
        <begin position="109"/>
        <end position="122"/>
    </location>
</feature>
<evidence type="ECO:0000313" key="5">
    <source>
        <dbReference type="Proteomes" id="UP001140206"/>
    </source>
</evidence>
<evidence type="ECO:0000313" key="4">
    <source>
        <dbReference type="EMBL" id="KAJ4818840.1"/>
    </source>
</evidence>
<keyword evidence="5" id="KW-1185">Reference proteome</keyword>
<sequence length="172" mass="18586">MVTESTSGPASGTRRAVANLAGASEFLPGLPSRGNFTVGFNSNMDAKTHMCLRDTSPPEGQIIKTDVTNILIRSLQLKRSDTVEQTTKGKRTPTRLLESKVPSKRLNTGASSSKQGSSSGFSDQTLQSLTVERLRALLKERGLSPKGRKASLIINFNFASVPDVCFFFSYGK</sequence>
<organism evidence="4 5">
    <name type="scientific">Rhynchospora pubera</name>
    <dbReference type="NCBI Taxonomy" id="906938"/>
    <lineage>
        <taxon>Eukaryota</taxon>
        <taxon>Viridiplantae</taxon>
        <taxon>Streptophyta</taxon>
        <taxon>Embryophyta</taxon>
        <taxon>Tracheophyta</taxon>
        <taxon>Spermatophyta</taxon>
        <taxon>Magnoliopsida</taxon>
        <taxon>Liliopsida</taxon>
        <taxon>Poales</taxon>
        <taxon>Cyperaceae</taxon>
        <taxon>Cyperoideae</taxon>
        <taxon>Rhynchosporeae</taxon>
        <taxon>Rhynchospora</taxon>
    </lineage>
</organism>
<feature type="domain" description="SAP" evidence="3">
    <location>
        <begin position="126"/>
        <end position="160"/>
    </location>
</feature>
<dbReference type="Pfam" id="PF02037">
    <property type="entry name" value="SAP"/>
    <property type="match status" value="1"/>
</dbReference>
<proteinExistence type="inferred from homology"/>
<accession>A0AAV8HLU0</accession>
<dbReference type="PROSITE" id="PS50800">
    <property type="entry name" value="SAP"/>
    <property type="match status" value="1"/>
</dbReference>
<evidence type="ECO:0000256" key="1">
    <source>
        <dbReference type="ARBA" id="ARBA00008042"/>
    </source>
</evidence>
<reference evidence="4" key="1">
    <citation type="submission" date="2022-08" db="EMBL/GenBank/DDBJ databases">
        <authorList>
            <person name="Marques A."/>
        </authorList>
    </citation>
    <scope>NUCLEOTIDE SEQUENCE</scope>
    <source>
        <strain evidence="4">RhyPub2mFocal</strain>
        <tissue evidence="4">Leaves</tissue>
    </source>
</reference>
<dbReference type="GO" id="GO:0080008">
    <property type="term" value="C:Cul4-RING E3 ubiquitin ligase complex"/>
    <property type="evidence" value="ECO:0007669"/>
    <property type="project" value="TreeGrafter"/>
</dbReference>
<comment type="similarity">
    <text evidence="1">Belongs to the DDA1 family.</text>
</comment>
<dbReference type="InterPro" id="IPR018276">
    <property type="entry name" value="DDA1_dom"/>
</dbReference>
<evidence type="ECO:0000256" key="2">
    <source>
        <dbReference type="SAM" id="MobiDB-lite"/>
    </source>
</evidence>
<evidence type="ECO:0000259" key="3">
    <source>
        <dbReference type="PROSITE" id="PS50800"/>
    </source>
</evidence>
<protein>
    <submittedName>
        <fullName evidence="4">SAP domain-containing protein</fullName>
    </submittedName>
</protein>
<dbReference type="PANTHER" id="PTHR31879:SF10">
    <property type="entry name" value="DET1- AND DDB1-ASSOCIATED PROTEIN 1"/>
    <property type="match status" value="1"/>
</dbReference>
<dbReference type="GO" id="GO:0032436">
    <property type="term" value="P:positive regulation of proteasomal ubiquitin-dependent protein catabolic process"/>
    <property type="evidence" value="ECO:0007669"/>
    <property type="project" value="TreeGrafter"/>
</dbReference>
<dbReference type="PANTHER" id="PTHR31879">
    <property type="entry name" value="DET1- AND DDB1-ASSOCIATED PROTEIN 1"/>
    <property type="match status" value="1"/>
</dbReference>
<dbReference type="InterPro" id="IPR003034">
    <property type="entry name" value="SAP_dom"/>
</dbReference>
<dbReference type="Proteomes" id="UP001140206">
    <property type="component" value="Chromosome 1"/>
</dbReference>
<gene>
    <name evidence="4" type="ORF">LUZ62_031406</name>
</gene>
<dbReference type="Pfam" id="PF10172">
    <property type="entry name" value="DDA1"/>
    <property type="match status" value="1"/>
</dbReference>
<dbReference type="AlphaFoldDB" id="A0AAV8HLU0"/>
<dbReference type="SUPFAM" id="SSF68906">
    <property type="entry name" value="SAP domain"/>
    <property type="match status" value="1"/>
</dbReference>
<dbReference type="Gene3D" id="1.10.720.30">
    <property type="entry name" value="SAP domain"/>
    <property type="match status" value="1"/>
</dbReference>
<feature type="region of interest" description="Disordered" evidence="2">
    <location>
        <begin position="81"/>
        <end position="124"/>
    </location>
</feature>